<dbReference type="CDD" id="cd22959">
    <property type="entry name" value="DD_C11orf49"/>
    <property type="match status" value="1"/>
</dbReference>
<gene>
    <name evidence="10" type="ORF">D915_006335</name>
</gene>
<accession>A0A4E0RXH5</accession>
<proteinExistence type="inferred from homology"/>
<keyword evidence="11" id="KW-1185">Reference proteome</keyword>
<sequence>MRYSYSVILSQKLYAMLFFIFAGCLKMDDLLGGVEYFAQSGVRNYLEDALCGLLTARDKSRAVEPSAYMLNYFWHVKNGTHTTLREYDYISLTPYNRKVTVSRRKRPYYFTEITPNEFFSLAQLLCPDLPKRILTRTVAAFRANPQGEASPTFTDLYRMFQFHVFFEVLEGKSLRSTAETRQNTEPDSQKDGDMSTGYPESYACASVQTDFCEEVVHPDGGLYVNTAQFKCLIPNLFVTALFPLPSKQMVQIHAKGLIKDITMNLDRFLHNLANEPQVAREADILVSRIRRAENVIYVVTKYPIPSGPLIIVCYKHGPVVARALRLRDWSCFE</sequence>
<evidence type="ECO:0000256" key="7">
    <source>
        <dbReference type="ARBA" id="ARBA00033769"/>
    </source>
</evidence>
<evidence type="ECO:0000256" key="2">
    <source>
        <dbReference type="ARBA" id="ARBA00022490"/>
    </source>
</evidence>
<feature type="region of interest" description="Disordered" evidence="9">
    <location>
        <begin position="176"/>
        <end position="196"/>
    </location>
</feature>
<dbReference type="PANTHER" id="PTHR34252">
    <property type="entry name" value="UPF0705 PROTEIN C11ORF49"/>
    <property type="match status" value="1"/>
</dbReference>
<dbReference type="GO" id="GO:0034451">
    <property type="term" value="C:centriolar satellite"/>
    <property type="evidence" value="ECO:0007669"/>
    <property type="project" value="UniProtKB-SubCell"/>
</dbReference>
<dbReference type="InterPro" id="IPR038968">
    <property type="entry name" value="CSTPP1"/>
</dbReference>
<protein>
    <recommendedName>
        <fullName evidence="7">Centriolar satellite-associated tubulin polyglutamylase complex regulator 1</fullName>
    </recommendedName>
</protein>
<keyword evidence="5" id="KW-0206">Cytoskeleton</keyword>
<keyword evidence="2" id="KW-0963">Cytoplasm</keyword>
<comment type="caution">
    <text evidence="10">The sequence shown here is derived from an EMBL/GenBank/DDBJ whole genome shotgun (WGS) entry which is preliminary data.</text>
</comment>
<name>A0A4E0RXH5_FASHE</name>
<reference evidence="10" key="1">
    <citation type="submission" date="2019-03" db="EMBL/GenBank/DDBJ databases">
        <title>Improved annotation for the trematode Fasciola hepatica.</title>
        <authorList>
            <person name="Choi Y.-J."/>
            <person name="Martin J."/>
            <person name="Mitreva M."/>
        </authorList>
    </citation>
    <scope>NUCLEOTIDE SEQUENCE [LARGE SCALE GENOMIC DNA]</scope>
</reference>
<keyword evidence="4" id="KW-0493">Microtubule</keyword>
<evidence type="ECO:0000256" key="4">
    <source>
        <dbReference type="ARBA" id="ARBA00022701"/>
    </source>
</evidence>
<comment type="function">
    <text evidence="8">Regulator of the tubulin polyglutamylase complex (TPGC) that controls cytoskeletal organization, nuclear shape, and cilium disassembly by balancing microtubule and actin assembly. Regulates the assembly and stability of the TPGC and thereby modulates polyglutamylation of the microtubule, which antagonizes MAP4 binding.</text>
</comment>
<dbReference type="AlphaFoldDB" id="A0A4E0RXH5"/>
<feature type="compositionally biased region" description="Basic and acidic residues" evidence="9">
    <location>
        <begin position="182"/>
        <end position="193"/>
    </location>
</feature>
<organism evidence="10 11">
    <name type="scientific">Fasciola hepatica</name>
    <name type="common">Liver fluke</name>
    <dbReference type="NCBI Taxonomy" id="6192"/>
    <lineage>
        <taxon>Eukaryota</taxon>
        <taxon>Metazoa</taxon>
        <taxon>Spiralia</taxon>
        <taxon>Lophotrochozoa</taxon>
        <taxon>Platyhelminthes</taxon>
        <taxon>Trematoda</taxon>
        <taxon>Digenea</taxon>
        <taxon>Plagiorchiida</taxon>
        <taxon>Echinostomata</taxon>
        <taxon>Echinostomatoidea</taxon>
        <taxon>Fasciolidae</taxon>
        <taxon>Fasciola</taxon>
    </lineage>
</organism>
<comment type="similarity">
    <text evidence="6">Belongs to the CSTPP1 family.</text>
</comment>
<evidence type="ECO:0000256" key="5">
    <source>
        <dbReference type="ARBA" id="ARBA00023212"/>
    </source>
</evidence>
<evidence type="ECO:0000313" key="11">
    <source>
        <dbReference type="Proteomes" id="UP000230066"/>
    </source>
</evidence>
<dbReference type="PANTHER" id="PTHR34252:SF1">
    <property type="entry name" value="CENTRIOLAR SATELLITE-ASSOCIATED TUBULIN POLYGLUTAMYLASE COMPLEX REGULATOR 1"/>
    <property type="match status" value="1"/>
</dbReference>
<dbReference type="PROSITE" id="PS51257">
    <property type="entry name" value="PROKAR_LIPOPROTEIN"/>
    <property type="match status" value="1"/>
</dbReference>
<evidence type="ECO:0000256" key="8">
    <source>
        <dbReference type="ARBA" id="ARBA00045673"/>
    </source>
</evidence>
<keyword evidence="3" id="KW-0597">Phosphoprotein</keyword>
<evidence type="ECO:0000256" key="3">
    <source>
        <dbReference type="ARBA" id="ARBA00022553"/>
    </source>
</evidence>
<evidence type="ECO:0000313" key="10">
    <source>
        <dbReference type="EMBL" id="THD23032.1"/>
    </source>
</evidence>
<comment type="subcellular location">
    <subcellularLocation>
        <location evidence="1">Cytoplasm</location>
        <location evidence="1">Cytoskeleton</location>
        <location evidence="1">Microtubule organizing center</location>
        <location evidence="1">Centrosome</location>
        <location evidence="1">Centriolar satellite</location>
    </subcellularLocation>
</comment>
<evidence type="ECO:0000256" key="9">
    <source>
        <dbReference type="SAM" id="MobiDB-lite"/>
    </source>
</evidence>
<dbReference type="EMBL" id="JXXN02002380">
    <property type="protein sequence ID" value="THD23032.1"/>
    <property type="molecule type" value="Genomic_DNA"/>
</dbReference>
<evidence type="ECO:0000256" key="6">
    <source>
        <dbReference type="ARBA" id="ARBA00033750"/>
    </source>
</evidence>
<evidence type="ECO:0000256" key="1">
    <source>
        <dbReference type="ARBA" id="ARBA00004607"/>
    </source>
</evidence>
<dbReference type="Proteomes" id="UP000230066">
    <property type="component" value="Unassembled WGS sequence"/>
</dbReference>
<dbReference type="GO" id="GO:0005874">
    <property type="term" value="C:microtubule"/>
    <property type="evidence" value="ECO:0007669"/>
    <property type="project" value="UniProtKB-KW"/>
</dbReference>